<evidence type="ECO:0000313" key="3">
    <source>
        <dbReference type="Proteomes" id="UP000277580"/>
    </source>
</evidence>
<keyword evidence="1" id="KW-0812">Transmembrane</keyword>
<dbReference type="PANTHER" id="PTHR35043">
    <property type="entry name" value="TRANSCRIPTION FACTOR DOMAIN-CONTAINING PROTEIN"/>
    <property type="match status" value="1"/>
</dbReference>
<dbReference type="EMBL" id="ML119164">
    <property type="protein sequence ID" value="RPB08409.1"/>
    <property type="molecule type" value="Genomic_DNA"/>
</dbReference>
<name>A0A3N4KGC4_9PEZI</name>
<protein>
    <submittedName>
        <fullName evidence="2">Uncharacterized protein</fullName>
    </submittedName>
</protein>
<organism evidence="2 3">
    <name type="scientific">Morchella conica CCBAS932</name>
    <dbReference type="NCBI Taxonomy" id="1392247"/>
    <lineage>
        <taxon>Eukaryota</taxon>
        <taxon>Fungi</taxon>
        <taxon>Dikarya</taxon>
        <taxon>Ascomycota</taxon>
        <taxon>Pezizomycotina</taxon>
        <taxon>Pezizomycetes</taxon>
        <taxon>Pezizales</taxon>
        <taxon>Morchellaceae</taxon>
        <taxon>Morchella</taxon>
    </lineage>
</organism>
<feature type="transmembrane region" description="Helical" evidence="1">
    <location>
        <begin position="491"/>
        <end position="513"/>
    </location>
</feature>
<dbReference type="Proteomes" id="UP000277580">
    <property type="component" value="Unassembled WGS sequence"/>
</dbReference>
<proteinExistence type="predicted"/>
<accession>A0A3N4KGC4</accession>
<keyword evidence="1" id="KW-0472">Membrane</keyword>
<gene>
    <name evidence="2" type="ORF">P167DRAFT_512310</name>
</gene>
<reference evidence="2 3" key="1">
    <citation type="journal article" date="2018" name="Nat. Ecol. Evol.">
        <title>Pezizomycetes genomes reveal the molecular basis of ectomycorrhizal truffle lifestyle.</title>
        <authorList>
            <person name="Murat C."/>
            <person name="Payen T."/>
            <person name="Noel B."/>
            <person name="Kuo A."/>
            <person name="Morin E."/>
            <person name="Chen J."/>
            <person name="Kohler A."/>
            <person name="Krizsan K."/>
            <person name="Balestrini R."/>
            <person name="Da Silva C."/>
            <person name="Montanini B."/>
            <person name="Hainaut M."/>
            <person name="Levati E."/>
            <person name="Barry K.W."/>
            <person name="Belfiori B."/>
            <person name="Cichocki N."/>
            <person name="Clum A."/>
            <person name="Dockter R.B."/>
            <person name="Fauchery L."/>
            <person name="Guy J."/>
            <person name="Iotti M."/>
            <person name="Le Tacon F."/>
            <person name="Lindquist E.A."/>
            <person name="Lipzen A."/>
            <person name="Malagnac F."/>
            <person name="Mello A."/>
            <person name="Molinier V."/>
            <person name="Miyauchi S."/>
            <person name="Poulain J."/>
            <person name="Riccioni C."/>
            <person name="Rubini A."/>
            <person name="Sitrit Y."/>
            <person name="Splivallo R."/>
            <person name="Traeger S."/>
            <person name="Wang M."/>
            <person name="Zifcakova L."/>
            <person name="Wipf D."/>
            <person name="Zambonelli A."/>
            <person name="Paolocci F."/>
            <person name="Nowrousian M."/>
            <person name="Ottonello S."/>
            <person name="Baldrian P."/>
            <person name="Spatafora J.W."/>
            <person name="Henrissat B."/>
            <person name="Nagy L.G."/>
            <person name="Aury J.M."/>
            <person name="Wincker P."/>
            <person name="Grigoriev I.V."/>
            <person name="Bonfante P."/>
            <person name="Martin F.M."/>
        </authorList>
    </citation>
    <scope>NUCLEOTIDE SEQUENCE [LARGE SCALE GENOMIC DNA]</scope>
    <source>
        <strain evidence="2 3">CCBAS932</strain>
    </source>
</reference>
<evidence type="ECO:0000313" key="2">
    <source>
        <dbReference type="EMBL" id="RPB08409.1"/>
    </source>
</evidence>
<dbReference type="PANTHER" id="PTHR35043:SF7">
    <property type="entry name" value="TRANSCRIPTION FACTOR DOMAIN-CONTAINING PROTEIN"/>
    <property type="match status" value="1"/>
</dbReference>
<feature type="transmembrane region" description="Helical" evidence="1">
    <location>
        <begin position="55"/>
        <end position="77"/>
    </location>
</feature>
<feature type="transmembrane region" description="Helical" evidence="1">
    <location>
        <begin position="458"/>
        <end position="479"/>
    </location>
</feature>
<dbReference type="AlphaFoldDB" id="A0A3N4KGC4"/>
<dbReference type="InParanoid" id="A0A3N4KGC4"/>
<sequence length="604" mass="67719">MHIQRPPLRVSTSFTIILAVAQATLSLPAHAAHSPPLKREPPYRAEPQGRGTMGLILSCLITLTLCVWTAIHLNINVDPSPGKKLRRKALWLFIGLFAPELVLWAAFEQWRNARAILRFLKNESMAATDEENGQCLEFKKDSVEEDFGLESAFFAVMGGYTLGPWKTSRGGLLTLTPKGLIYLLSEGMIIPSDLAKLKGDILDKGKADFLAKFVVCAQALWMVVQCIFRKCVGLPTTFIELNVVIHVICTVAMYGFWWEKPLDVGQPLTLRAVDRGFCALAYASSHQYLKIRLSERSPGPELVPMAAHEQSDGLPSSSRVVGPPCSKIPNNNTDLSVTGSPYPLEKDIDTVLNKIIRRERKADGQVMIFRGQYLVHSEKGFRLTIEGREMFHVNNTELEIFAAAADALRTPNFQHLGVRDFSSHSYPLGIKIGEGTLFVEESNNLEVRGSVAQAKSGLAHPIMILGYLSLFYGASHASVWNGSFPSQAELWLWRLSCIFVGVVVPICAIQQSLLEYYKTHNSRLNVGGKWLVRFNKWTDDIDQHWLGSLFLLFFYSFNLLFIAGLSIGYVMARLYFVIESFVSVRCLPLGAYETHRWEKLWPHL</sequence>
<feature type="transmembrane region" description="Helical" evidence="1">
    <location>
        <begin position="89"/>
        <end position="107"/>
    </location>
</feature>
<keyword evidence="1" id="KW-1133">Transmembrane helix</keyword>
<evidence type="ECO:0000256" key="1">
    <source>
        <dbReference type="SAM" id="Phobius"/>
    </source>
</evidence>
<feature type="transmembrane region" description="Helical" evidence="1">
    <location>
        <begin position="545"/>
        <end position="570"/>
    </location>
</feature>
<keyword evidence="3" id="KW-1185">Reference proteome</keyword>
<dbReference type="STRING" id="1392247.A0A3N4KGC4"/>
<dbReference type="OrthoDB" id="9451547at2759"/>